<dbReference type="GO" id="GO:0071111">
    <property type="term" value="F:cyclic-guanylate-specific phosphodiesterase activity"/>
    <property type="evidence" value="ECO:0007669"/>
    <property type="project" value="InterPro"/>
</dbReference>
<dbReference type="SMART" id="SM00267">
    <property type="entry name" value="GGDEF"/>
    <property type="match status" value="1"/>
</dbReference>
<sequence>MNRFIPPDLLRLRRDSLRAITGILEHETRFRLGFSAMAAALERAHRRLAATLEHPPAEGTAEAESPRSQLARLDRMVGLLHELLDQDGRAQTDAIVSLLHHFEEASAELTQTLVEKELIDRQRAVLERIIFSYERISQWMEFLKEILTDFYQIFPFDVFFVAFAEKHGLTLKVFHPSAQESTVREQLLHRVSQHVLSSLGQPPDSSFDIEEHFLTTKPAEAKPVESMMLITERVPEHHTKLAGILGAAFGVHEKLSPQEEAVIRSLLAIVVIVVGSSRALGQSLAELEYYSLHDPLTNLYNRRHFLSMLQYEITRSERHQHEFSLLMVDLDDFKDVNDTFGHPVGDEALCQVANHLKGSVRPGDLVCRIGGDEFVILLPETGKEEAKRLARTIRDRLREHPVHASQLEFHLTASIGIVTYPADGANQNDLMTRLDFAAYEAKKRGKDGVFHYSDIDRGEEVQRIAQHRRQEAEVVRAALRKGRIVPYFQPIIETGSGRVVAYEVLARLIADDGEIVSAARFIDAIEKYGMGRELDRRMISAALDALRRLPPTANDSAPLLFLNLSVQEIQNRNVLTFASRLCYQWEIDPHRIVFELLERDAISDMEKIRRFLSTLRKKGFRFALDDFGSGYNSFHYLRELEFDFVKIDGAFIRGIEHSKTDEALVRNLARLCHDLGIQTVAEFVESQSLLEHLRALGVTHAQGYYIGLPRPDILLFADKTVGR</sequence>
<dbReference type="CDD" id="cd01949">
    <property type="entry name" value="GGDEF"/>
    <property type="match status" value="1"/>
</dbReference>
<dbReference type="SMART" id="SM00052">
    <property type="entry name" value="EAL"/>
    <property type="match status" value="1"/>
</dbReference>
<feature type="domain" description="GGDEF" evidence="2">
    <location>
        <begin position="321"/>
        <end position="454"/>
    </location>
</feature>
<gene>
    <name evidence="3" type="ORF">Ga0061068_10260</name>
</gene>
<dbReference type="SUPFAM" id="SSF55073">
    <property type="entry name" value="Nucleotide cyclase"/>
    <property type="match status" value="1"/>
</dbReference>
<evidence type="ECO:0000313" key="3">
    <source>
        <dbReference type="EMBL" id="CUB05601.1"/>
    </source>
</evidence>
<dbReference type="AlphaFoldDB" id="A0A0K6IR78"/>
<dbReference type="RefSeq" id="WP_055422789.1">
    <property type="nucleotide sequence ID" value="NZ_CYHH01000002.1"/>
</dbReference>
<dbReference type="InterPro" id="IPR050706">
    <property type="entry name" value="Cyclic-di-GMP_PDE-like"/>
</dbReference>
<dbReference type="PANTHER" id="PTHR33121:SF70">
    <property type="entry name" value="SIGNALING PROTEIN YKOW"/>
    <property type="match status" value="1"/>
</dbReference>
<dbReference type="Gene3D" id="3.20.20.450">
    <property type="entry name" value="EAL domain"/>
    <property type="match status" value="1"/>
</dbReference>
<dbReference type="InterPro" id="IPR035919">
    <property type="entry name" value="EAL_sf"/>
</dbReference>
<dbReference type="Gene3D" id="3.30.70.270">
    <property type="match status" value="1"/>
</dbReference>
<dbReference type="InterPro" id="IPR043128">
    <property type="entry name" value="Rev_trsase/Diguanyl_cyclase"/>
</dbReference>
<protein>
    <submittedName>
        <fullName evidence="3">Diguanylate cyclase (GGDEF) domain</fullName>
    </submittedName>
</protein>
<dbReference type="InterPro" id="IPR001633">
    <property type="entry name" value="EAL_dom"/>
</dbReference>
<dbReference type="Pfam" id="PF00990">
    <property type="entry name" value="GGDEF"/>
    <property type="match status" value="1"/>
</dbReference>
<dbReference type="FunFam" id="3.30.70.270:FF:000001">
    <property type="entry name" value="Diguanylate cyclase domain protein"/>
    <property type="match status" value="1"/>
</dbReference>
<dbReference type="CDD" id="cd01948">
    <property type="entry name" value="EAL"/>
    <property type="match status" value="1"/>
</dbReference>
<feature type="domain" description="EAL" evidence="1">
    <location>
        <begin position="468"/>
        <end position="723"/>
    </location>
</feature>
<keyword evidence="4" id="KW-1185">Reference proteome</keyword>
<dbReference type="NCBIfam" id="TIGR00254">
    <property type="entry name" value="GGDEF"/>
    <property type="match status" value="1"/>
</dbReference>
<dbReference type="InterPro" id="IPR000160">
    <property type="entry name" value="GGDEF_dom"/>
</dbReference>
<dbReference type="EMBL" id="CYHH01000002">
    <property type="protein sequence ID" value="CUB05601.1"/>
    <property type="molecule type" value="Genomic_DNA"/>
</dbReference>
<dbReference type="PROSITE" id="PS50887">
    <property type="entry name" value="GGDEF"/>
    <property type="match status" value="1"/>
</dbReference>
<proteinExistence type="predicted"/>
<dbReference type="PROSITE" id="PS50883">
    <property type="entry name" value="EAL"/>
    <property type="match status" value="1"/>
</dbReference>
<evidence type="ECO:0000259" key="1">
    <source>
        <dbReference type="PROSITE" id="PS50883"/>
    </source>
</evidence>
<reference evidence="4" key="1">
    <citation type="submission" date="2015-08" db="EMBL/GenBank/DDBJ databases">
        <authorList>
            <person name="Babu N.S."/>
            <person name="Beckwith C.J."/>
            <person name="Beseler K.G."/>
            <person name="Brison A."/>
            <person name="Carone J.V."/>
            <person name="Caskin T.P."/>
            <person name="Diamond M."/>
            <person name="Durham M.E."/>
            <person name="Foxe J.M."/>
            <person name="Go M."/>
            <person name="Henderson B.A."/>
            <person name="Jones I.B."/>
            <person name="McGettigan J.A."/>
            <person name="Micheletti S.J."/>
            <person name="Nasrallah M.E."/>
            <person name="Ortiz D."/>
            <person name="Piller C.R."/>
            <person name="Privatt S.R."/>
            <person name="Schneider S.L."/>
            <person name="Sharp S."/>
            <person name="Smith T.C."/>
            <person name="Stanton J.D."/>
            <person name="Ullery H.E."/>
            <person name="Wilson R.J."/>
            <person name="Serrano M.G."/>
            <person name="Buck G."/>
            <person name="Lee V."/>
            <person name="Wang Y."/>
            <person name="Carvalho R."/>
            <person name="Voegtly L."/>
            <person name="Shi R."/>
            <person name="Duckworth R."/>
            <person name="Johnson A."/>
            <person name="Loviza R."/>
            <person name="Walstead R."/>
            <person name="Shah Z."/>
            <person name="Kiflezghi M."/>
            <person name="Wade K."/>
            <person name="Ball S.L."/>
            <person name="Bradley K.W."/>
            <person name="Asai D.J."/>
            <person name="Bowman C.A."/>
            <person name="Russell D.A."/>
            <person name="Pope W.H."/>
            <person name="Jacobs-Sera D."/>
            <person name="Hendrix R.W."/>
            <person name="Hatfull G.F."/>
        </authorList>
    </citation>
    <scope>NUCLEOTIDE SEQUENCE [LARGE SCALE GENOMIC DNA]</scope>
    <source>
        <strain evidence="4">JCM 19170</strain>
    </source>
</reference>
<dbReference type="PANTHER" id="PTHR33121">
    <property type="entry name" value="CYCLIC DI-GMP PHOSPHODIESTERASE PDEF"/>
    <property type="match status" value="1"/>
</dbReference>
<evidence type="ECO:0000313" key="4">
    <source>
        <dbReference type="Proteomes" id="UP000182108"/>
    </source>
</evidence>
<accession>A0A0K6IR78</accession>
<dbReference type="SUPFAM" id="SSF141868">
    <property type="entry name" value="EAL domain-like"/>
    <property type="match status" value="1"/>
</dbReference>
<dbReference type="Proteomes" id="UP000182108">
    <property type="component" value="Unassembled WGS sequence"/>
</dbReference>
<dbReference type="Pfam" id="PF00563">
    <property type="entry name" value="EAL"/>
    <property type="match status" value="1"/>
</dbReference>
<name>A0A0K6IR78_9PROT</name>
<organism evidence="3 4">
    <name type="scientific">Tepidiphilus thermophilus</name>
    <dbReference type="NCBI Taxonomy" id="876478"/>
    <lineage>
        <taxon>Bacteria</taxon>
        <taxon>Pseudomonadati</taxon>
        <taxon>Pseudomonadota</taxon>
        <taxon>Hydrogenophilia</taxon>
        <taxon>Hydrogenophilales</taxon>
        <taxon>Hydrogenophilaceae</taxon>
        <taxon>Tepidiphilus</taxon>
    </lineage>
</organism>
<dbReference type="InterPro" id="IPR029787">
    <property type="entry name" value="Nucleotide_cyclase"/>
</dbReference>
<evidence type="ECO:0000259" key="2">
    <source>
        <dbReference type="PROSITE" id="PS50887"/>
    </source>
</evidence>